<protein>
    <recommendedName>
        <fullName evidence="5">C3H1-type domain-containing protein</fullName>
    </recommendedName>
</protein>
<keyword evidence="3" id="KW-0863">Zinc-finger</keyword>
<dbReference type="Proteomes" id="UP001141552">
    <property type="component" value="Unassembled WGS sequence"/>
</dbReference>
<evidence type="ECO:0000256" key="2">
    <source>
        <dbReference type="ARBA" id="ARBA00023242"/>
    </source>
</evidence>
<dbReference type="InterPro" id="IPR000571">
    <property type="entry name" value="Znf_CCCH"/>
</dbReference>
<dbReference type="OrthoDB" id="250836at2759"/>
<keyword evidence="7" id="KW-1185">Reference proteome</keyword>
<feature type="compositionally biased region" description="Polar residues" evidence="4">
    <location>
        <begin position="45"/>
        <end position="54"/>
    </location>
</feature>
<evidence type="ECO:0000256" key="1">
    <source>
        <dbReference type="ARBA" id="ARBA00004123"/>
    </source>
</evidence>
<feature type="region of interest" description="Disordered" evidence="4">
    <location>
        <begin position="17"/>
        <end position="54"/>
    </location>
</feature>
<organism evidence="6 7">
    <name type="scientific">Turnera subulata</name>
    <dbReference type="NCBI Taxonomy" id="218843"/>
    <lineage>
        <taxon>Eukaryota</taxon>
        <taxon>Viridiplantae</taxon>
        <taxon>Streptophyta</taxon>
        <taxon>Embryophyta</taxon>
        <taxon>Tracheophyta</taxon>
        <taxon>Spermatophyta</taxon>
        <taxon>Magnoliopsida</taxon>
        <taxon>eudicotyledons</taxon>
        <taxon>Gunneridae</taxon>
        <taxon>Pentapetalae</taxon>
        <taxon>rosids</taxon>
        <taxon>fabids</taxon>
        <taxon>Malpighiales</taxon>
        <taxon>Passifloraceae</taxon>
        <taxon>Turnera</taxon>
    </lineage>
</organism>
<keyword evidence="3" id="KW-0862">Zinc</keyword>
<evidence type="ECO:0000256" key="3">
    <source>
        <dbReference type="PROSITE-ProRule" id="PRU00723"/>
    </source>
</evidence>
<dbReference type="AlphaFoldDB" id="A0A9Q0JJZ9"/>
<dbReference type="PANTHER" id="PTHR46527">
    <property type="entry name" value="NUCLEOPORIN-LIKE PROTEIN 2"/>
    <property type="match status" value="1"/>
</dbReference>
<feature type="zinc finger region" description="C3H1-type" evidence="3">
    <location>
        <begin position="1"/>
        <end position="19"/>
    </location>
</feature>
<reference evidence="6" key="1">
    <citation type="submission" date="2022-02" db="EMBL/GenBank/DDBJ databases">
        <authorList>
            <person name="Henning P.M."/>
            <person name="McCubbin A.G."/>
            <person name="Shore J.S."/>
        </authorList>
    </citation>
    <scope>NUCLEOTIDE SEQUENCE</scope>
    <source>
        <strain evidence="6">F60SS</strain>
        <tissue evidence="6">Leaves</tissue>
    </source>
</reference>
<name>A0A9Q0JJZ9_9ROSI</name>
<reference evidence="6" key="2">
    <citation type="journal article" date="2023" name="Plants (Basel)">
        <title>Annotation of the Turnera subulata (Passifloraceae) Draft Genome Reveals the S-Locus Evolved after the Divergence of Turneroideae from Passifloroideae in a Stepwise Manner.</title>
        <authorList>
            <person name="Henning P.M."/>
            <person name="Roalson E.H."/>
            <person name="Mir W."/>
            <person name="McCubbin A.G."/>
            <person name="Shore J.S."/>
        </authorList>
    </citation>
    <scope>NUCLEOTIDE SEQUENCE</scope>
    <source>
        <strain evidence="6">F60SS</strain>
    </source>
</reference>
<proteinExistence type="predicted"/>
<dbReference type="GO" id="GO:0008270">
    <property type="term" value="F:zinc ion binding"/>
    <property type="evidence" value="ECO:0007669"/>
    <property type="project" value="UniProtKB-KW"/>
</dbReference>
<gene>
    <name evidence="6" type="ORF">Tsubulata_007956</name>
</gene>
<sequence>MPRGSCQWGARCKYVHANPQQQQHQQQLNQKPNSSPNPFGFGVHSSANNNNNYKQPQQFKAFENKWTRNFTPLSSNSAAAPSSKQSDSQSQSSNHKCTDPDACKSVITEDFQRERPNWRLTCYGHLKNGPCDILGDISYEELRFAAYEDSKRGLSLQSIVERERNLLNSKLMEFENLLGNPYKARSNSNLAAHGPFPVATPNAFPANGQSGGPPTVSSFGQLGPLHHLIITASGSQVPSQILALVQIPEEAPPDEFIR</sequence>
<comment type="subcellular location">
    <subcellularLocation>
        <location evidence="1">Nucleus</location>
    </subcellularLocation>
</comment>
<evidence type="ECO:0000256" key="4">
    <source>
        <dbReference type="SAM" id="MobiDB-lite"/>
    </source>
</evidence>
<keyword evidence="2" id="KW-0539">Nucleus</keyword>
<dbReference type="PANTHER" id="PTHR46527:SF1">
    <property type="entry name" value="NUCLEOPORIN NUP42"/>
    <property type="match status" value="1"/>
</dbReference>
<feature type="compositionally biased region" description="Low complexity" evidence="4">
    <location>
        <begin position="74"/>
        <end position="93"/>
    </location>
</feature>
<feature type="domain" description="C3H1-type" evidence="5">
    <location>
        <begin position="1"/>
        <end position="19"/>
    </location>
</feature>
<evidence type="ECO:0000259" key="5">
    <source>
        <dbReference type="PROSITE" id="PS50103"/>
    </source>
</evidence>
<dbReference type="PROSITE" id="PS50103">
    <property type="entry name" value="ZF_C3H1"/>
    <property type="match status" value="1"/>
</dbReference>
<feature type="compositionally biased region" description="Low complexity" evidence="4">
    <location>
        <begin position="20"/>
        <end position="30"/>
    </location>
</feature>
<evidence type="ECO:0000313" key="7">
    <source>
        <dbReference type="Proteomes" id="UP001141552"/>
    </source>
</evidence>
<evidence type="ECO:0000313" key="6">
    <source>
        <dbReference type="EMBL" id="KAJ4843540.1"/>
    </source>
</evidence>
<feature type="region of interest" description="Disordered" evidence="4">
    <location>
        <begin position="72"/>
        <end position="99"/>
    </location>
</feature>
<dbReference type="EMBL" id="JAKUCV010002209">
    <property type="protein sequence ID" value="KAJ4843540.1"/>
    <property type="molecule type" value="Genomic_DNA"/>
</dbReference>
<keyword evidence="3" id="KW-0479">Metal-binding</keyword>
<accession>A0A9Q0JJZ9</accession>
<dbReference type="GO" id="GO:0005634">
    <property type="term" value="C:nucleus"/>
    <property type="evidence" value="ECO:0007669"/>
    <property type="project" value="UniProtKB-SubCell"/>
</dbReference>
<comment type="caution">
    <text evidence="6">The sequence shown here is derived from an EMBL/GenBank/DDBJ whole genome shotgun (WGS) entry which is preliminary data.</text>
</comment>
<dbReference type="InterPro" id="IPR051767">
    <property type="entry name" value="Nucleoporin_NUP42"/>
</dbReference>